<evidence type="ECO:0000256" key="2">
    <source>
        <dbReference type="ARBA" id="ARBA00023125"/>
    </source>
</evidence>
<evidence type="ECO:0000256" key="3">
    <source>
        <dbReference type="ARBA" id="ARBA00023163"/>
    </source>
</evidence>
<protein>
    <submittedName>
        <fullName evidence="6">HTH-type transcriptional repressor PurR</fullName>
    </submittedName>
</protein>
<evidence type="ECO:0000259" key="5">
    <source>
        <dbReference type="Pfam" id="PF13377"/>
    </source>
</evidence>
<sequence>MPRQRTKAAISSTTTEAPSQGKLNKAHQCRLLSRVWTVVYDAEDGYAFARRFFGRSERPDALVFLAEMAAIGFARAVLEMPIRLPDDLGLVVKEKVPGQMRFLRGIATLTPRYFQLGSVAAERLIDLMQKRLEPPVHERLAVPLQVWS</sequence>
<dbReference type="SUPFAM" id="SSF53822">
    <property type="entry name" value="Periplasmic binding protein-like I"/>
    <property type="match status" value="1"/>
</dbReference>
<dbReference type="Proteomes" id="UP000236173">
    <property type="component" value="Unassembled WGS sequence"/>
</dbReference>
<proteinExistence type="predicted"/>
<feature type="domain" description="Transcriptional regulator LacI/GalR-like sensor" evidence="5">
    <location>
        <begin position="46"/>
        <end position="140"/>
    </location>
</feature>
<comment type="caution">
    <text evidence="6">The sequence shown here is derived from an EMBL/GenBank/DDBJ whole genome shotgun (WGS) entry which is preliminary data.</text>
</comment>
<dbReference type="InterPro" id="IPR028082">
    <property type="entry name" value="Peripla_BP_I"/>
</dbReference>
<gene>
    <name evidence="6" type="primary">purR_1</name>
    <name evidence="6" type="ORF">HRbin17_00705</name>
</gene>
<evidence type="ECO:0000256" key="4">
    <source>
        <dbReference type="SAM" id="MobiDB-lite"/>
    </source>
</evidence>
<evidence type="ECO:0000256" key="1">
    <source>
        <dbReference type="ARBA" id="ARBA00023015"/>
    </source>
</evidence>
<keyword evidence="1" id="KW-0805">Transcription regulation</keyword>
<dbReference type="GO" id="GO:0003677">
    <property type="term" value="F:DNA binding"/>
    <property type="evidence" value="ECO:0007669"/>
    <property type="project" value="UniProtKB-KW"/>
</dbReference>
<dbReference type="AlphaFoldDB" id="A0A2H5XAI7"/>
<reference evidence="7" key="1">
    <citation type="submission" date="2017-09" db="EMBL/GenBank/DDBJ databases">
        <title>Metaegenomics of thermophilic ammonia-oxidizing enrichment culture.</title>
        <authorList>
            <person name="Kato S."/>
            <person name="Suzuki K."/>
        </authorList>
    </citation>
    <scope>NUCLEOTIDE SEQUENCE [LARGE SCALE GENOMIC DNA]</scope>
</reference>
<evidence type="ECO:0000313" key="6">
    <source>
        <dbReference type="EMBL" id="GBC98206.1"/>
    </source>
</evidence>
<dbReference type="EMBL" id="BEHT01000007">
    <property type="protein sequence ID" value="GBC98206.1"/>
    <property type="molecule type" value="Genomic_DNA"/>
</dbReference>
<keyword evidence="3" id="KW-0804">Transcription</keyword>
<dbReference type="Gene3D" id="3.40.50.2300">
    <property type="match status" value="1"/>
</dbReference>
<organism evidence="6 7">
    <name type="scientific">Candidatus Fervidibacter japonicus</name>
    <dbReference type="NCBI Taxonomy" id="2035412"/>
    <lineage>
        <taxon>Bacteria</taxon>
        <taxon>Candidatus Fervidibacterota</taxon>
        <taxon>Candidatus Fervidibacter</taxon>
    </lineage>
</organism>
<accession>A0A2H5XAI7</accession>
<feature type="compositionally biased region" description="Polar residues" evidence="4">
    <location>
        <begin position="9"/>
        <end position="22"/>
    </location>
</feature>
<dbReference type="InterPro" id="IPR046335">
    <property type="entry name" value="LacI/GalR-like_sensor"/>
</dbReference>
<keyword evidence="2" id="KW-0238">DNA-binding</keyword>
<evidence type="ECO:0000313" key="7">
    <source>
        <dbReference type="Proteomes" id="UP000236173"/>
    </source>
</evidence>
<dbReference type="Pfam" id="PF13377">
    <property type="entry name" value="Peripla_BP_3"/>
    <property type="match status" value="1"/>
</dbReference>
<name>A0A2H5XAI7_9BACT</name>
<feature type="region of interest" description="Disordered" evidence="4">
    <location>
        <begin position="1"/>
        <end position="23"/>
    </location>
</feature>